<evidence type="ECO:0000256" key="1">
    <source>
        <dbReference type="SAM" id="Coils"/>
    </source>
</evidence>
<feature type="coiled-coil region" evidence="1">
    <location>
        <begin position="31"/>
        <end position="65"/>
    </location>
</feature>
<proteinExistence type="predicted"/>
<name>A0ABR3FSS3_9AGAR</name>
<comment type="caution">
    <text evidence="2">The sequence shown here is derived from an EMBL/GenBank/DDBJ whole genome shotgun (WGS) entry which is preliminary data.</text>
</comment>
<keyword evidence="3" id="KW-1185">Reference proteome</keyword>
<accession>A0ABR3FSS3</accession>
<evidence type="ECO:0000313" key="2">
    <source>
        <dbReference type="EMBL" id="KAL0578521.1"/>
    </source>
</evidence>
<protein>
    <recommendedName>
        <fullName evidence="4">F-box domain-containing protein</fullName>
    </recommendedName>
</protein>
<dbReference type="SUPFAM" id="SSF52047">
    <property type="entry name" value="RNI-like"/>
    <property type="match status" value="1"/>
</dbReference>
<reference evidence="2 3" key="1">
    <citation type="submission" date="2024-02" db="EMBL/GenBank/DDBJ databases">
        <title>A draft genome for the cacao thread blight pathogen Marasmius crinis-equi.</title>
        <authorList>
            <person name="Cohen S.P."/>
            <person name="Baruah I.K."/>
            <person name="Amoako-Attah I."/>
            <person name="Bukari Y."/>
            <person name="Meinhardt L.W."/>
            <person name="Bailey B.A."/>
        </authorList>
    </citation>
    <scope>NUCLEOTIDE SEQUENCE [LARGE SCALE GENOMIC DNA]</scope>
    <source>
        <strain evidence="2 3">GH-76</strain>
    </source>
</reference>
<organism evidence="2 3">
    <name type="scientific">Marasmius crinis-equi</name>
    <dbReference type="NCBI Taxonomy" id="585013"/>
    <lineage>
        <taxon>Eukaryota</taxon>
        <taxon>Fungi</taxon>
        <taxon>Dikarya</taxon>
        <taxon>Basidiomycota</taxon>
        <taxon>Agaricomycotina</taxon>
        <taxon>Agaricomycetes</taxon>
        <taxon>Agaricomycetidae</taxon>
        <taxon>Agaricales</taxon>
        <taxon>Marasmiineae</taxon>
        <taxon>Marasmiaceae</taxon>
        <taxon>Marasmius</taxon>
    </lineage>
</organism>
<keyword evidence="1" id="KW-0175">Coiled coil</keyword>
<sequence>MAGKPMRPIQTHMLRKDHIPSDTELSQTLGLMEERRDLELYQGEIVRLQQMMDSLEAGKSALKANIERRRSSISALRRTLAELWEIIFDLACSSRHYSLNIDKTTEQRPAIETAPATISHVCSRWRGIITGMPGVWSSLRINFDKLSQDGLATLGMFLENSRKHHLTLCIERFCQNHPLTIFDELAWKMLAKHLPRIQHLDISYVDELDMLENPLDAQEISFPNLETYSGGPNFFDASHPWWQALHAAPALKTARTSILHPLSIIPYSRVTTLELTDVAPAELADLGHVLAHCRELEFLSIESIAEGFVGPGGFDSVEMRSLRTLIIHESQKYDLYDHTLRQFFHSLTMPSLETFDLRCSDCSRDVAWPIHLLVILGRSSVSLRNLSICLAREEIDRYNKSLPILLGTVPHLTFFQFGMAWYDPTLRSGGRRKPGDDFDFNDSLVTQLFTKLGEPNGRLTPNLTTIVISLSDISLNAGLLDGVLEAAMSRSPTCLASQGFTSVVRHPLAKIRLTRIPCHTLRWPIGGHSCLVDLEDSILDKVVALERDGLKVSFEESL</sequence>
<dbReference type="InterPro" id="IPR032675">
    <property type="entry name" value="LRR_dom_sf"/>
</dbReference>
<dbReference type="Gene3D" id="3.80.10.10">
    <property type="entry name" value="Ribonuclease Inhibitor"/>
    <property type="match status" value="1"/>
</dbReference>
<evidence type="ECO:0008006" key="4">
    <source>
        <dbReference type="Google" id="ProtNLM"/>
    </source>
</evidence>
<dbReference type="EMBL" id="JBAHYK010000095">
    <property type="protein sequence ID" value="KAL0578521.1"/>
    <property type="molecule type" value="Genomic_DNA"/>
</dbReference>
<evidence type="ECO:0000313" key="3">
    <source>
        <dbReference type="Proteomes" id="UP001465976"/>
    </source>
</evidence>
<dbReference type="Proteomes" id="UP001465976">
    <property type="component" value="Unassembled WGS sequence"/>
</dbReference>
<gene>
    <name evidence="2" type="ORF">V5O48_003464</name>
</gene>